<reference evidence="3 4" key="1">
    <citation type="submission" date="2022-10" db="EMBL/GenBank/DDBJ databases">
        <title>Janthinobacterium sp. hw3 Genome sequencing.</title>
        <authorList>
            <person name="Park S."/>
        </authorList>
    </citation>
    <scope>NUCLEOTIDE SEQUENCE [LARGE SCALE GENOMIC DNA]</scope>
    <source>
        <strain evidence="4">hw3</strain>
    </source>
</reference>
<keyword evidence="1" id="KW-1133">Transmembrane helix</keyword>
<feature type="transmembrane region" description="Helical" evidence="1">
    <location>
        <begin position="845"/>
        <end position="862"/>
    </location>
</feature>
<keyword evidence="4" id="KW-1185">Reference proteome</keyword>
<feature type="signal peptide" evidence="2">
    <location>
        <begin position="1"/>
        <end position="28"/>
    </location>
</feature>
<dbReference type="EMBL" id="JAQQXR010000012">
    <property type="protein sequence ID" value="MDC8760344.1"/>
    <property type="molecule type" value="Genomic_DNA"/>
</dbReference>
<organism evidence="3 4">
    <name type="scientific">Janthinobacterium fluminis</name>
    <dbReference type="NCBI Taxonomy" id="2987524"/>
    <lineage>
        <taxon>Bacteria</taxon>
        <taxon>Pseudomonadati</taxon>
        <taxon>Pseudomonadota</taxon>
        <taxon>Betaproteobacteria</taxon>
        <taxon>Burkholderiales</taxon>
        <taxon>Oxalobacteraceae</taxon>
        <taxon>Janthinobacterium</taxon>
    </lineage>
</organism>
<feature type="chain" id="PRO_5045604188" evidence="2">
    <location>
        <begin position="29"/>
        <end position="873"/>
    </location>
</feature>
<feature type="transmembrane region" description="Helical" evidence="1">
    <location>
        <begin position="780"/>
        <end position="801"/>
    </location>
</feature>
<evidence type="ECO:0000256" key="2">
    <source>
        <dbReference type="SAM" id="SignalP"/>
    </source>
</evidence>
<accession>A0ABT5K5S1</accession>
<evidence type="ECO:0000256" key="1">
    <source>
        <dbReference type="SAM" id="Phobius"/>
    </source>
</evidence>
<comment type="caution">
    <text evidence="3">The sequence shown here is derived from an EMBL/GenBank/DDBJ whole genome shotgun (WGS) entry which is preliminary data.</text>
</comment>
<keyword evidence="2" id="KW-0732">Signal</keyword>
<name>A0ABT5K5S1_9BURK</name>
<gene>
    <name evidence="3" type="ORF">OIK44_22385</name>
</gene>
<proteinExistence type="predicted"/>
<sequence length="873" mass="97560">MKLHTRWYSLPCATLALMLALATPAAHPAEAPAPPPQNTVRLLSVEVLQHYDRARRQRIQDALAFVFDGDPAYAAAYGTPNKPLSDNVVGPITLSFVNRFWLYYNMEPAGNVTEGSVDALLQFAERLKRRPAWRSDVVSAQFGRWIDLQADRADLYRIRLAVDPVRLPPVLVRYRASLAGPASGIDVENAPLSVYWYGLTAEDLAAIAALPAYPPKLLQALDPLLEAEVFKTAADFSDAVRATLKHTGQDAGPLMPQLEQAAKSESGYALTEDILAELHKQPMLPPQIAKMLGDLVGMQYVRRSLFDLALIQRLRIGLGACRAYLSPEERLRQQSKRLSEEDMRALLSAVDAQAGDAAEARLGSQLQALWEGGHCTVARSEDVPLAALYARYSKLFDSRVRKAPAYDQAQPYRLNSDLCGCNTDNLKQQVYHFLPFWLGGPAQKMDFSLMSRINYYGVTFDNNGDLRMASSGQKATELFMGNQAQQLAFVTEARRHRVKVDWVIHRTDWAPWQKIEVKNRQAILNRLAANIIGLLDTPMTGLRSELLPWLSFGTQDVPGRGDGVTLYFDGYPTDDNSVALFDEFITTLRQRLTAGGFDLNIMIRHAELNKGIYRFDKLAAMVSLPERTSQSALYGWAKNKIKHNFGPSPSSADFVQPHYLMLLEEPTMDNKKTLRSEVEDATHGLPRMALLRRMVPVINFDGLAWPQLEEELIYFNDNFGGVAFWPNSKRNTAEPNKTAVAGVTLCSASQLLDDCIQDHFRDPPGEADSLACKFICENRWPLRFLFNVLVLALAATLVAYVRWCGVRPVLQKYYLLALGVAGLAIAIFVGLMICDPFLAHLSDGIVIPATLVLCMVAMYFYFRNMLKERDARP</sequence>
<feature type="transmembrane region" description="Helical" evidence="1">
    <location>
        <begin position="813"/>
        <end position="833"/>
    </location>
</feature>
<dbReference type="Proteomes" id="UP001221208">
    <property type="component" value="Unassembled WGS sequence"/>
</dbReference>
<keyword evidence="1" id="KW-0812">Transmembrane</keyword>
<evidence type="ECO:0000313" key="3">
    <source>
        <dbReference type="EMBL" id="MDC8760344.1"/>
    </source>
</evidence>
<protein>
    <submittedName>
        <fullName evidence="3">MARVEL domain-containing protein</fullName>
    </submittedName>
</protein>
<dbReference type="RefSeq" id="WP_273674081.1">
    <property type="nucleotide sequence ID" value="NZ_JAQQXR010000012.1"/>
</dbReference>
<keyword evidence="1" id="KW-0472">Membrane</keyword>
<evidence type="ECO:0000313" key="4">
    <source>
        <dbReference type="Proteomes" id="UP001221208"/>
    </source>
</evidence>